<evidence type="ECO:0000313" key="2">
    <source>
        <dbReference type="EMBL" id="KAL1507868.1"/>
    </source>
</evidence>
<protein>
    <submittedName>
        <fullName evidence="2">Uncharacterized protein</fullName>
    </submittedName>
</protein>
<comment type="caution">
    <text evidence="2">The sequence shown here is derived from an EMBL/GenBank/DDBJ whole genome shotgun (WGS) entry which is preliminary data.</text>
</comment>
<feature type="region of interest" description="Disordered" evidence="1">
    <location>
        <begin position="529"/>
        <end position="557"/>
    </location>
</feature>
<feature type="compositionally biased region" description="Basic and acidic residues" evidence="1">
    <location>
        <begin position="529"/>
        <end position="539"/>
    </location>
</feature>
<evidence type="ECO:0000256" key="1">
    <source>
        <dbReference type="SAM" id="MobiDB-lite"/>
    </source>
</evidence>
<name>A0AB34IX57_PRYPA</name>
<organism evidence="2 3">
    <name type="scientific">Prymnesium parvum</name>
    <name type="common">Toxic golden alga</name>
    <dbReference type="NCBI Taxonomy" id="97485"/>
    <lineage>
        <taxon>Eukaryota</taxon>
        <taxon>Haptista</taxon>
        <taxon>Haptophyta</taxon>
        <taxon>Prymnesiophyceae</taxon>
        <taxon>Prymnesiales</taxon>
        <taxon>Prymnesiaceae</taxon>
        <taxon>Prymnesium</taxon>
    </lineage>
</organism>
<accession>A0AB34IX57</accession>
<dbReference type="Proteomes" id="UP001515480">
    <property type="component" value="Unassembled WGS sequence"/>
</dbReference>
<gene>
    <name evidence="2" type="ORF">AB1Y20_007475</name>
</gene>
<sequence>MAHHPLAALHSAALDWRSLALLELHRRASGLGLAWRLSQQIAPPLAPHTALAVGVLHHARTAAAGGAAVGLPWLRRRLAGKARRRMLAAAAARGVQSIAPAALAPQALLLANAGVGGAQLALYAWQRARRSQRRGGEAEALQVFMYVQSASDGLCLQPSSDARSLVFDSCDRSKSTLWQWHAGTRRLASGGWQLHLRETSSAARLCLDRWCVRCLARGGDAASWAWCSRESEPVALLPRLHVLGAAWRLAVGLAVLLLAALLLWRRARTSSPAAARASLGRGDSSVSDKTGEETADEWSTDLETEDEEADGGWLETELMHKVGSWLTDEERMEAFRWYLQGYHVNEKIDTITENLKQLAILRREMLGEILHGERDDIGMTIPDGMAMQEEMLQESQKEAIAWSLKLFGDCSEESYYEFAEDLIRQVSDHPDGFIIEEEEADPAEFDGEGYLPYEEFDVDSFFTQREQARQARTQDHQHWLRVKDVVRKIDAISANMNLVAKKQEVLQEIRLPDNTEVDAAREASTHRHAVGLEETEHTHQLQAGAGEEQREAQRKLEEDFEKSLEALREHLEDTFHNNVNTRVRAINAHINMFLQFRREQLQALQIPPGDSGGQWDDIDVLLNETEATPATLLNPGFRLFKVKFAAASLLSRASAPAYFKEKREFLKLYFAKWKDGTQIKALNAIICVLAHLREEVLQGGDHPQQLKELRT</sequence>
<evidence type="ECO:0000313" key="3">
    <source>
        <dbReference type="Proteomes" id="UP001515480"/>
    </source>
</evidence>
<feature type="compositionally biased region" description="Basic and acidic residues" evidence="1">
    <location>
        <begin position="547"/>
        <end position="557"/>
    </location>
</feature>
<reference evidence="2 3" key="1">
    <citation type="journal article" date="2024" name="Science">
        <title>Giant polyketide synthase enzymes in the biosynthesis of giant marine polyether toxins.</title>
        <authorList>
            <person name="Fallon T.R."/>
            <person name="Shende V.V."/>
            <person name="Wierzbicki I.H."/>
            <person name="Pendleton A.L."/>
            <person name="Watervoot N.F."/>
            <person name="Auber R.P."/>
            <person name="Gonzalez D.J."/>
            <person name="Wisecaver J.H."/>
            <person name="Moore B.S."/>
        </authorList>
    </citation>
    <scope>NUCLEOTIDE SEQUENCE [LARGE SCALE GENOMIC DNA]</scope>
    <source>
        <strain evidence="2 3">12B1</strain>
    </source>
</reference>
<dbReference type="AlphaFoldDB" id="A0AB34IX57"/>
<keyword evidence="3" id="KW-1185">Reference proteome</keyword>
<dbReference type="EMBL" id="JBGBPQ010000017">
    <property type="protein sequence ID" value="KAL1507868.1"/>
    <property type="molecule type" value="Genomic_DNA"/>
</dbReference>
<feature type="compositionally biased region" description="Acidic residues" evidence="1">
    <location>
        <begin position="293"/>
        <end position="310"/>
    </location>
</feature>
<feature type="region of interest" description="Disordered" evidence="1">
    <location>
        <begin position="277"/>
        <end position="310"/>
    </location>
</feature>
<proteinExistence type="predicted"/>